<dbReference type="InterPro" id="IPR037519">
    <property type="entry name" value="LITAF_fam"/>
</dbReference>
<comment type="caution">
    <text evidence="9">The sequence shown here is derived from an EMBL/GenBank/DDBJ whole genome shotgun (WGS) entry which is preliminary data.</text>
</comment>
<gene>
    <name evidence="9" type="ORF">PG994_014305</name>
</gene>
<dbReference type="Proteomes" id="UP001480595">
    <property type="component" value="Unassembled WGS sequence"/>
</dbReference>
<dbReference type="EMBL" id="JAQQWL010000015">
    <property type="protein sequence ID" value="KAK8041298.1"/>
    <property type="molecule type" value="Genomic_DNA"/>
</dbReference>
<keyword evidence="5 7" id="KW-0472">Membrane</keyword>
<feature type="region of interest" description="Disordered" evidence="6">
    <location>
        <begin position="1"/>
        <end position="26"/>
    </location>
</feature>
<dbReference type="Pfam" id="PF10601">
    <property type="entry name" value="zf-LITAF-like"/>
    <property type="match status" value="1"/>
</dbReference>
<feature type="transmembrane region" description="Helical" evidence="7">
    <location>
        <begin position="115"/>
        <end position="134"/>
    </location>
</feature>
<protein>
    <recommendedName>
        <fullName evidence="8">LITAF domain-containing protein</fullName>
    </recommendedName>
</protein>
<evidence type="ECO:0000256" key="4">
    <source>
        <dbReference type="ARBA" id="ARBA00022833"/>
    </source>
</evidence>
<reference evidence="9 10" key="1">
    <citation type="submission" date="2023-01" db="EMBL/GenBank/DDBJ databases">
        <title>Analysis of 21 Apiospora genomes using comparative genomics revels a genus with tremendous synthesis potential of carbohydrate active enzymes and secondary metabolites.</title>
        <authorList>
            <person name="Sorensen T."/>
        </authorList>
    </citation>
    <scope>NUCLEOTIDE SEQUENCE [LARGE SCALE GENOMIC DNA]</scope>
    <source>
        <strain evidence="9 10">CBS 135458</strain>
    </source>
</reference>
<dbReference type="GeneID" id="92098777"/>
<keyword evidence="3" id="KW-0479">Metal-binding</keyword>
<evidence type="ECO:0000256" key="3">
    <source>
        <dbReference type="ARBA" id="ARBA00022723"/>
    </source>
</evidence>
<dbReference type="RefSeq" id="XP_066708843.1">
    <property type="nucleotide sequence ID" value="XM_066865714.1"/>
</dbReference>
<accession>A0ABR1T6B6</accession>
<evidence type="ECO:0000313" key="10">
    <source>
        <dbReference type="Proteomes" id="UP001480595"/>
    </source>
</evidence>
<organism evidence="9 10">
    <name type="scientific">Apiospora phragmitis</name>
    <dbReference type="NCBI Taxonomy" id="2905665"/>
    <lineage>
        <taxon>Eukaryota</taxon>
        <taxon>Fungi</taxon>
        <taxon>Dikarya</taxon>
        <taxon>Ascomycota</taxon>
        <taxon>Pezizomycotina</taxon>
        <taxon>Sordariomycetes</taxon>
        <taxon>Xylariomycetidae</taxon>
        <taxon>Amphisphaeriales</taxon>
        <taxon>Apiosporaceae</taxon>
        <taxon>Apiospora</taxon>
    </lineage>
</organism>
<dbReference type="PANTHER" id="PTHR23292">
    <property type="entry name" value="LIPOPOLYSACCHARIDE-INDUCED TUMOR NECROSIS FACTOR-ALPHA FACTOR"/>
    <property type="match status" value="1"/>
</dbReference>
<dbReference type="PANTHER" id="PTHR23292:SF6">
    <property type="entry name" value="FI16602P1-RELATED"/>
    <property type="match status" value="1"/>
</dbReference>
<keyword evidence="7" id="KW-0812">Transmembrane</keyword>
<dbReference type="SMART" id="SM00714">
    <property type="entry name" value="LITAF"/>
    <property type="match status" value="1"/>
</dbReference>
<evidence type="ECO:0000256" key="1">
    <source>
        <dbReference type="ARBA" id="ARBA00004170"/>
    </source>
</evidence>
<feature type="domain" description="LITAF" evidence="8">
    <location>
        <begin position="74"/>
        <end position="156"/>
    </location>
</feature>
<evidence type="ECO:0000313" key="9">
    <source>
        <dbReference type="EMBL" id="KAK8041298.1"/>
    </source>
</evidence>
<evidence type="ECO:0000256" key="7">
    <source>
        <dbReference type="SAM" id="Phobius"/>
    </source>
</evidence>
<evidence type="ECO:0000256" key="2">
    <source>
        <dbReference type="ARBA" id="ARBA00005975"/>
    </source>
</evidence>
<proteinExistence type="inferred from homology"/>
<keyword evidence="7" id="KW-1133">Transmembrane helix</keyword>
<comment type="subcellular location">
    <subcellularLocation>
        <location evidence="1">Membrane</location>
        <topology evidence="1">Peripheral membrane protein</topology>
    </subcellularLocation>
</comment>
<dbReference type="InterPro" id="IPR006629">
    <property type="entry name" value="LITAF"/>
</dbReference>
<keyword evidence="10" id="KW-1185">Reference proteome</keyword>
<evidence type="ECO:0000256" key="5">
    <source>
        <dbReference type="ARBA" id="ARBA00023136"/>
    </source>
</evidence>
<name>A0ABR1T6B6_9PEZI</name>
<comment type="similarity">
    <text evidence="2">Belongs to the CDIP1/LITAF family.</text>
</comment>
<sequence length="165" mass="17950">MSTKEAQNAYARDDQASEFPARSPVEAPAVAPGRADAVVAASHHTCQCQTTAACYTVCCHGVRHLAGHHSYHEPVTANVVPVPLLQRWSALAQCPGCHEVAPTVVKYKSGKGTHWMATFFFFTTGIFTFIPYAVNHFKNAEHSCVHCGRLLATYRFGSGPRAHVL</sequence>
<keyword evidence="4" id="KW-0862">Zinc</keyword>
<evidence type="ECO:0000259" key="8">
    <source>
        <dbReference type="PROSITE" id="PS51837"/>
    </source>
</evidence>
<dbReference type="PROSITE" id="PS51837">
    <property type="entry name" value="LITAF"/>
    <property type="match status" value="1"/>
</dbReference>
<evidence type="ECO:0000256" key="6">
    <source>
        <dbReference type="SAM" id="MobiDB-lite"/>
    </source>
</evidence>